<organism evidence="5 6">
    <name type="scientific">Caenorhabditis tropicalis</name>
    <dbReference type="NCBI Taxonomy" id="1561998"/>
    <lineage>
        <taxon>Eukaryota</taxon>
        <taxon>Metazoa</taxon>
        <taxon>Ecdysozoa</taxon>
        <taxon>Nematoda</taxon>
        <taxon>Chromadorea</taxon>
        <taxon>Rhabditida</taxon>
        <taxon>Rhabditina</taxon>
        <taxon>Rhabditomorpha</taxon>
        <taxon>Rhabditoidea</taxon>
        <taxon>Rhabditidae</taxon>
        <taxon>Peloderinae</taxon>
        <taxon>Caenorhabditis</taxon>
    </lineage>
</organism>
<comment type="pathway">
    <text evidence="3">Protein modification; protein ubiquitination.</text>
</comment>
<dbReference type="AlphaFoldDB" id="A0A1I7TN88"/>
<keyword evidence="2 3" id="KW-0833">Ubl conjugation pathway</keyword>
<accession>A0A1I7TN88</accession>
<dbReference type="GO" id="GO:0016567">
    <property type="term" value="P:protein ubiquitination"/>
    <property type="evidence" value="ECO:0007669"/>
    <property type="project" value="UniProtKB-UniPathway"/>
</dbReference>
<dbReference type="UniPathway" id="UPA00143"/>
<comment type="function">
    <text evidence="3">Probable essential component of SCF (SKP1-CUL1-F-box protein) E3 ubiquitin-protein ligase complexes, which mediate the ubiquitination and subsequent proteasomal degradation of target proteins. Regulates cell proliferation during embryonic and larval development.</text>
</comment>
<feature type="domain" description="SKP1 component POZ" evidence="4">
    <location>
        <begin position="12"/>
        <end position="67"/>
    </location>
</feature>
<dbReference type="Gene3D" id="3.30.710.10">
    <property type="entry name" value="Potassium Channel Kv1.1, Chain A"/>
    <property type="match status" value="1"/>
</dbReference>
<dbReference type="STRING" id="1561998.A0A1I7TN88"/>
<dbReference type="InterPro" id="IPR016897">
    <property type="entry name" value="SKP1"/>
</dbReference>
<dbReference type="SMART" id="SM00512">
    <property type="entry name" value="Skp1"/>
    <property type="match status" value="1"/>
</dbReference>
<dbReference type="SUPFAM" id="SSF54695">
    <property type="entry name" value="POZ domain"/>
    <property type="match status" value="1"/>
</dbReference>
<dbReference type="Proteomes" id="UP000095282">
    <property type="component" value="Unplaced"/>
</dbReference>
<evidence type="ECO:0000313" key="6">
    <source>
        <dbReference type="WBParaSite" id="Csp11.Scaffold629.g10119.t1"/>
    </source>
</evidence>
<evidence type="ECO:0000313" key="5">
    <source>
        <dbReference type="Proteomes" id="UP000095282"/>
    </source>
</evidence>
<comment type="similarity">
    <text evidence="1 3">Belongs to the SKP1 family.</text>
</comment>
<sequence length="157" mass="18348">MVVGQKKPLYRIRSCDGEVLVVEDWLIQKSKCFSLVFSYFKDSPQILQTTVSSYLLVKIIEWCYHHRHDEEDQEYRIITEWDADYLQANNAIIFHLVEAAFRLEIRGLVEVACRAVSIMIGRPFKEVRVMLRVEGIAAEHEELEEEEEEILPAMTAT</sequence>
<evidence type="ECO:0000256" key="3">
    <source>
        <dbReference type="PIRNR" id="PIRNR028729"/>
    </source>
</evidence>
<dbReference type="PANTHER" id="PTHR11165">
    <property type="entry name" value="SKP1"/>
    <property type="match status" value="1"/>
</dbReference>
<dbReference type="eggNOG" id="KOG1724">
    <property type="taxonomic scope" value="Eukaryota"/>
</dbReference>
<dbReference type="InterPro" id="IPR001232">
    <property type="entry name" value="SKP1-like"/>
</dbReference>
<dbReference type="Pfam" id="PF03931">
    <property type="entry name" value="Skp1_POZ"/>
    <property type="match status" value="1"/>
</dbReference>
<dbReference type="PIRSF" id="PIRSF028729">
    <property type="entry name" value="E3_ubiquit_lig_SCF_Skp"/>
    <property type="match status" value="1"/>
</dbReference>
<keyword evidence="5" id="KW-1185">Reference proteome</keyword>
<dbReference type="InterPro" id="IPR036296">
    <property type="entry name" value="SKP1-like_dim_sf"/>
</dbReference>
<evidence type="ECO:0000256" key="2">
    <source>
        <dbReference type="ARBA" id="ARBA00022786"/>
    </source>
</evidence>
<dbReference type="SUPFAM" id="SSF81382">
    <property type="entry name" value="Skp1 dimerisation domain-like"/>
    <property type="match status" value="1"/>
</dbReference>
<proteinExistence type="inferred from homology"/>
<protein>
    <recommendedName>
        <fullName evidence="3">Skp1-related protein</fullName>
    </recommendedName>
</protein>
<evidence type="ECO:0000256" key="1">
    <source>
        <dbReference type="ARBA" id="ARBA00009993"/>
    </source>
</evidence>
<name>A0A1I7TN88_9PELO</name>
<dbReference type="InterPro" id="IPR016073">
    <property type="entry name" value="Skp1_comp_POZ"/>
</dbReference>
<dbReference type="InterPro" id="IPR011333">
    <property type="entry name" value="SKP1/BTB/POZ_sf"/>
</dbReference>
<dbReference type="WBParaSite" id="Csp11.Scaffold629.g10119.t1">
    <property type="protein sequence ID" value="Csp11.Scaffold629.g10119.t1"/>
    <property type="gene ID" value="Csp11.Scaffold629.g10119"/>
</dbReference>
<dbReference type="GO" id="GO:0006511">
    <property type="term" value="P:ubiquitin-dependent protein catabolic process"/>
    <property type="evidence" value="ECO:0007669"/>
    <property type="project" value="InterPro"/>
</dbReference>
<evidence type="ECO:0000259" key="4">
    <source>
        <dbReference type="Pfam" id="PF03931"/>
    </source>
</evidence>
<reference evidence="6" key="1">
    <citation type="submission" date="2016-11" db="UniProtKB">
        <authorList>
            <consortium name="WormBaseParasite"/>
        </authorList>
    </citation>
    <scope>IDENTIFICATION</scope>
</reference>